<dbReference type="GO" id="GO:0016491">
    <property type="term" value="F:oxidoreductase activity"/>
    <property type="evidence" value="ECO:0007669"/>
    <property type="project" value="InterPro"/>
</dbReference>
<feature type="binding site" evidence="7">
    <location>
        <position position="80"/>
    </location>
    <ligand>
        <name>[2Fe-2S] cluster</name>
        <dbReference type="ChEBI" id="CHEBI:190135"/>
    </ligand>
</feature>
<evidence type="ECO:0000256" key="2">
    <source>
        <dbReference type="ARBA" id="ARBA00022714"/>
    </source>
</evidence>
<dbReference type="HOGENOM" id="CLU_054362_2_1_7"/>
<keyword evidence="8" id="KW-0830">Ubiquinone</keyword>
<feature type="binding site" evidence="7">
    <location>
        <position position="75"/>
    </location>
    <ligand>
        <name>[2Fe-2S] cluster</name>
        <dbReference type="ChEBI" id="CHEBI:190135"/>
    </ligand>
</feature>
<dbReference type="KEGG" id="dps:DP0684"/>
<keyword evidence="2 7" id="KW-0001">2Fe-2S</keyword>
<dbReference type="Proteomes" id="UP000000602">
    <property type="component" value="Chromosome"/>
</dbReference>
<dbReference type="PANTHER" id="PTHR43342:SF1">
    <property type="entry name" value="BIFURCATING [FEFE] HYDROGENASE GAMMA SUBUNIT"/>
    <property type="match status" value="1"/>
</dbReference>
<dbReference type="SUPFAM" id="SSF52833">
    <property type="entry name" value="Thioredoxin-like"/>
    <property type="match status" value="1"/>
</dbReference>
<proteinExistence type="inferred from homology"/>
<evidence type="ECO:0000256" key="1">
    <source>
        <dbReference type="ARBA" id="ARBA00010643"/>
    </source>
</evidence>
<evidence type="ECO:0000256" key="5">
    <source>
        <dbReference type="ARBA" id="ARBA00023014"/>
    </source>
</evidence>
<evidence type="ECO:0000313" key="9">
    <source>
        <dbReference type="Proteomes" id="UP000000602"/>
    </source>
</evidence>
<reference evidence="9" key="1">
    <citation type="journal article" date="2004" name="Environ. Microbiol.">
        <title>The genome of Desulfotalea psychrophila, a sulfate-reducing bacterium from permanently cold Arctic sediments.</title>
        <authorList>
            <person name="Rabus R."/>
            <person name="Ruepp A."/>
            <person name="Frickey T."/>
            <person name="Rattei T."/>
            <person name="Fartmann B."/>
            <person name="Stark M."/>
            <person name="Bauer M."/>
            <person name="Zibat A."/>
            <person name="Lombardot T."/>
            <person name="Becker I."/>
            <person name="Amann J."/>
            <person name="Gellner K."/>
            <person name="Teeling H."/>
            <person name="Leuschner W.D."/>
            <person name="Gloeckner F.-O."/>
            <person name="Lupas A.N."/>
            <person name="Amann R."/>
            <person name="Klenk H.-P."/>
        </authorList>
    </citation>
    <scope>NUCLEOTIDE SEQUENCE [LARGE SCALE GENOMIC DNA]</scope>
    <source>
        <strain evidence="9">DSM 12343 / LSv54</strain>
    </source>
</reference>
<evidence type="ECO:0000313" key="8">
    <source>
        <dbReference type="EMBL" id="CAG35413.1"/>
    </source>
</evidence>
<dbReference type="Gene3D" id="3.40.30.10">
    <property type="entry name" value="Glutaredoxin"/>
    <property type="match status" value="1"/>
</dbReference>
<dbReference type="InterPro" id="IPR028431">
    <property type="entry name" value="NADP_DH_HndA-like"/>
</dbReference>
<accession>Q6AQG0</accession>
<dbReference type="OrthoDB" id="9807941at2"/>
<dbReference type="AlphaFoldDB" id="Q6AQG0"/>
<gene>
    <name evidence="8" type="ordered locus">DP0684</name>
</gene>
<dbReference type="RefSeq" id="WP_011187929.1">
    <property type="nucleotide sequence ID" value="NC_006138.1"/>
</dbReference>
<evidence type="ECO:0000256" key="3">
    <source>
        <dbReference type="ARBA" id="ARBA00022723"/>
    </source>
</evidence>
<comment type="cofactor">
    <cofactor evidence="6">
        <name>[2Fe-2S] cluster</name>
        <dbReference type="ChEBI" id="CHEBI:190135"/>
    </cofactor>
</comment>
<name>Q6AQG0_DESPS</name>
<dbReference type="CDD" id="cd03064">
    <property type="entry name" value="TRX_Fd_NuoE"/>
    <property type="match status" value="1"/>
</dbReference>
<keyword evidence="9" id="KW-1185">Reference proteome</keyword>
<keyword evidence="3 7" id="KW-0479">Metal-binding</keyword>
<dbReference type="FunFam" id="1.10.10.1590:FF:000001">
    <property type="entry name" value="NADH-quinone oxidoreductase subunit E"/>
    <property type="match status" value="1"/>
</dbReference>
<dbReference type="GO" id="GO:0051537">
    <property type="term" value="F:2 iron, 2 sulfur cluster binding"/>
    <property type="evidence" value="ECO:0007669"/>
    <property type="project" value="UniProtKB-KW"/>
</dbReference>
<organism evidence="8 9">
    <name type="scientific">Desulfotalea psychrophila (strain LSv54 / DSM 12343)</name>
    <dbReference type="NCBI Taxonomy" id="177439"/>
    <lineage>
        <taxon>Bacteria</taxon>
        <taxon>Pseudomonadati</taxon>
        <taxon>Thermodesulfobacteriota</taxon>
        <taxon>Desulfobulbia</taxon>
        <taxon>Desulfobulbales</taxon>
        <taxon>Desulfocapsaceae</taxon>
        <taxon>Desulfotalea</taxon>
    </lineage>
</organism>
<dbReference type="Pfam" id="PF01257">
    <property type="entry name" value="2Fe-2S_thioredx"/>
    <property type="match status" value="1"/>
</dbReference>
<dbReference type="InterPro" id="IPR002023">
    <property type="entry name" value="NuoE-like"/>
</dbReference>
<dbReference type="GO" id="GO:0046872">
    <property type="term" value="F:metal ion binding"/>
    <property type="evidence" value="ECO:0007669"/>
    <property type="project" value="UniProtKB-KW"/>
</dbReference>
<keyword evidence="4 7" id="KW-0408">Iron</keyword>
<dbReference type="InterPro" id="IPR042128">
    <property type="entry name" value="NuoE_dom"/>
</dbReference>
<dbReference type="eggNOG" id="COG1905">
    <property type="taxonomic scope" value="Bacteria"/>
</dbReference>
<protein>
    <submittedName>
        <fullName evidence="8">Probable NADH-ubiquinone oxidoreductase, 24 kDa subunit</fullName>
    </submittedName>
</protein>
<evidence type="ECO:0000256" key="7">
    <source>
        <dbReference type="PIRSR" id="PIRSR000216-1"/>
    </source>
</evidence>
<feature type="binding site" evidence="7">
    <location>
        <position position="116"/>
    </location>
    <ligand>
        <name>[2Fe-2S] cluster</name>
        <dbReference type="ChEBI" id="CHEBI:190135"/>
    </ligand>
</feature>
<dbReference type="NCBIfam" id="NF005722">
    <property type="entry name" value="PRK07539.1-2"/>
    <property type="match status" value="1"/>
</dbReference>
<dbReference type="InterPro" id="IPR036249">
    <property type="entry name" value="Thioredoxin-like_sf"/>
</dbReference>
<comment type="similarity">
    <text evidence="1">Belongs to the complex I 24 kDa subunit family.</text>
</comment>
<dbReference type="PANTHER" id="PTHR43342">
    <property type="entry name" value="NADH-QUINONE OXIDOREDUCTASE, E SUBUNIT"/>
    <property type="match status" value="1"/>
</dbReference>
<dbReference type="Gene3D" id="1.10.10.1590">
    <property type="entry name" value="NADH-quinone oxidoreductase subunit E"/>
    <property type="match status" value="1"/>
</dbReference>
<comment type="cofactor">
    <cofactor evidence="7">
        <name>[2Fe-2S] cluster</name>
        <dbReference type="ChEBI" id="CHEBI:190135"/>
    </cofactor>
    <text evidence="7">Binds 1 [2Fe-2S] cluster.</text>
</comment>
<evidence type="ECO:0000256" key="4">
    <source>
        <dbReference type="ARBA" id="ARBA00023004"/>
    </source>
</evidence>
<dbReference type="InterPro" id="IPR041921">
    <property type="entry name" value="NuoE_N"/>
</dbReference>
<feature type="binding site" evidence="7">
    <location>
        <position position="120"/>
    </location>
    <ligand>
        <name>[2Fe-2S] cluster</name>
        <dbReference type="ChEBI" id="CHEBI:190135"/>
    </ligand>
</feature>
<sequence>MQNIVKTILDSYTGIDMELIPILQNVQHKFGYLPEDAMREVADFLRIPESRVYGVATFYEQFRFTPVGKTKVTVCRGTACHVRGAQKIIASVEKRLGIKEGETTEDGEYTLETAACIGCCALAPCVMINEEVEANLTPKKMNAYFDQKEEANDD</sequence>
<keyword evidence="5 7" id="KW-0411">Iron-sulfur</keyword>
<dbReference type="EMBL" id="CR522870">
    <property type="protein sequence ID" value="CAG35413.1"/>
    <property type="molecule type" value="Genomic_DNA"/>
</dbReference>
<evidence type="ECO:0000256" key="6">
    <source>
        <dbReference type="ARBA" id="ARBA00034078"/>
    </source>
</evidence>
<dbReference type="PIRSF" id="PIRSF000216">
    <property type="entry name" value="NADH_DH_24kDa"/>
    <property type="match status" value="1"/>
</dbReference>
<dbReference type="STRING" id="177439.DP0684"/>